<dbReference type="RefSeq" id="WP_322497259.1">
    <property type="nucleotide sequence ID" value="NZ_JARGYT010000003.1"/>
</dbReference>
<dbReference type="InterPro" id="IPR036768">
    <property type="entry name" value="PolIII_chi_sf"/>
</dbReference>
<proteinExistence type="predicted"/>
<dbReference type="SUPFAM" id="SSF102400">
    <property type="entry name" value="DNA polymerase III chi subunit"/>
    <property type="match status" value="1"/>
</dbReference>
<gene>
    <name evidence="1" type="ORF">Cyrtocomes_00107</name>
</gene>
<sequence>MEVSVYILDTLSKTKAMFKLIEKVLEHGSIRAVLLCSSRDEMLMLDDLLWSYSSISFIPHSNIEDEAIYQDNSKIIVTNTLDGYDNGFEVLFSWNNILEVTSRSYKKVIFMYEATQQEYARLHIDTLSSKSEISLRIFKESGGSWSRL</sequence>
<dbReference type="EMBL" id="JARGYT010000003">
    <property type="protein sequence ID" value="MDZ5761749.1"/>
    <property type="molecule type" value="Genomic_DNA"/>
</dbReference>
<protein>
    <submittedName>
        <fullName evidence="1">DNA polymerase III subunit chi</fullName>
    </submittedName>
</protein>
<reference evidence="1 2" key="1">
    <citation type="submission" date="2023-02" db="EMBL/GenBank/DDBJ databases">
        <title>Host association and intracellularity evolved multiple times independently in the Rickettsiales.</title>
        <authorList>
            <person name="Castelli M."/>
            <person name="Nardi T."/>
            <person name="Gammuto L."/>
            <person name="Bellinzona G."/>
            <person name="Sabaneyeva E."/>
            <person name="Potekhin A."/>
            <person name="Serra V."/>
            <person name="Petroni G."/>
            <person name="Sassera D."/>
        </authorList>
    </citation>
    <scope>NUCLEOTIDE SEQUENCE [LARGE SCALE GENOMIC DNA]</scope>
    <source>
        <strain evidence="1 2">BOD18</strain>
    </source>
</reference>
<evidence type="ECO:0000313" key="1">
    <source>
        <dbReference type="EMBL" id="MDZ5761749.1"/>
    </source>
</evidence>
<accession>A0ABU5L6J2</accession>
<dbReference type="Proteomes" id="UP001293791">
    <property type="component" value="Unassembled WGS sequence"/>
</dbReference>
<dbReference type="Pfam" id="PF04364">
    <property type="entry name" value="DNA_pol3_chi"/>
    <property type="match status" value="1"/>
</dbReference>
<name>A0ABU5L6J2_9RICK</name>
<dbReference type="Gene3D" id="3.40.50.10110">
    <property type="entry name" value="DNA polymerase III subunit chi"/>
    <property type="match status" value="1"/>
</dbReference>
<dbReference type="InterPro" id="IPR007459">
    <property type="entry name" value="DNA_pol3_chi"/>
</dbReference>
<keyword evidence="2" id="KW-1185">Reference proteome</keyword>
<comment type="caution">
    <text evidence="1">The sequence shown here is derived from an EMBL/GenBank/DDBJ whole genome shotgun (WGS) entry which is preliminary data.</text>
</comment>
<organism evidence="1 2">
    <name type="scientific">Candidatus Cyrtobacter comes</name>
    <dbReference type="NCBI Taxonomy" id="675776"/>
    <lineage>
        <taxon>Bacteria</taxon>
        <taxon>Pseudomonadati</taxon>
        <taxon>Pseudomonadota</taxon>
        <taxon>Alphaproteobacteria</taxon>
        <taxon>Rickettsiales</taxon>
        <taxon>Candidatus Midichloriaceae</taxon>
        <taxon>Candidatus Cyrtobacter</taxon>
    </lineage>
</organism>
<evidence type="ECO:0000313" key="2">
    <source>
        <dbReference type="Proteomes" id="UP001293791"/>
    </source>
</evidence>